<evidence type="ECO:0000313" key="1">
    <source>
        <dbReference type="EMBL" id="VFJ42511.1"/>
    </source>
</evidence>
<sequence length="129" mass="14990">MSIAVLLSIKPEFALAIFSGEKKFEFRKAIYRDHSVSKVYVYASAPISKVIGEFQVEEIIERDLETLWQETSHGAGITEEYFSEYFANREIGYALKIKDADRFEESRDLEQMFGIRHPPQSFRYVTAHV</sequence>
<gene>
    <name evidence="1" type="ORF">BECKDK2373C_GA0170839_100147</name>
</gene>
<dbReference type="EMBL" id="CAADEY010000001">
    <property type="protein sequence ID" value="VFJ42511.1"/>
    <property type="molecule type" value="Genomic_DNA"/>
</dbReference>
<dbReference type="InterPro" id="IPR015947">
    <property type="entry name" value="PUA-like_sf"/>
</dbReference>
<protein>
    <submittedName>
        <fullName evidence="1">Predicted transcriptional regulator, contains an HTH and PUA-like domains</fullName>
    </submittedName>
</protein>
<dbReference type="Gene3D" id="2.30.130.30">
    <property type="entry name" value="Hypothetical protein"/>
    <property type="match status" value="1"/>
</dbReference>
<proteinExistence type="predicted"/>
<name>A0A450RTM5_9GAMM</name>
<dbReference type="SUPFAM" id="SSF88697">
    <property type="entry name" value="PUA domain-like"/>
    <property type="match status" value="1"/>
</dbReference>
<dbReference type="AlphaFoldDB" id="A0A450RTM5"/>
<organism evidence="1">
    <name type="scientific">Candidatus Kentrum sp. DK</name>
    <dbReference type="NCBI Taxonomy" id="2126562"/>
    <lineage>
        <taxon>Bacteria</taxon>
        <taxon>Pseudomonadati</taxon>
        <taxon>Pseudomonadota</taxon>
        <taxon>Gammaproteobacteria</taxon>
        <taxon>Candidatus Kentrum</taxon>
    </lineage>
</organism>
<accession>A0A450RTM5</accession>
<reference evidence="1" key="1">
    <citation type="submission" date="2019-02" db="EMBL/GenBank/DDBJ databases">
        <authorList>
            <person name="Gruber-Vodicka R. H."/>
            <person name="Seah K. B. B."/>
        </authorList>
    </citation>
    <scope>NUCLEOTIDE SEQUENCE</scope>
    <source>
        <strain evidence="1">BECK_DK161</strain>
    </source>
</reference>